<feature type="region of interest" description="Disordered" evidence="15">
    <location>
        <begin position="300"/>
        <end position="326"/>
    </location>
</feature>
<keyword evidence="5" id="KW-0863">Zinc-finger</keyword>
<keyword evidence="10" id="KW-0469">Meiosis</keyword>
<dbReference type="Gene3D" id="6.10.140.1740">
    <property type="match status" value="1"/>
</dbReference>
<feature type="site" description="Histone H3K4me3 binding" evidence="14">
    <location>
        <position position="333"/>
    </location>
</feature>
<dbReference type="GO" id="GO:0035267">
    <property type="term" value="C:NuA4 histone acetyltransferase complex"/>
    <property type="evidence" value="ECO:0007669"/>
    <property type="project" value="TreeGrafter"/>
</dbReference>
<feature type="region of interest" description="Disordered" evidence="15">
    <location>
        <begin position="200"/>
        <end position="221"/>
    </location>
</feature>
<comment type="subcellular location">
    <subcellularLocation>
        <location evidence="1">Nucleus</location>
    </subcellularLocation>
</comment>
<dbReference type="Gene3D" id="3.30.40.10">
    <property type="entry name" value="Zinc/RING finger domain, C3HC4 (zinc finger)"/>
    <property type="match status" value="1"/>
</dbReference>
<feature type="site" description="Histone H3K4me3 binding" evidence="14">
    <location>
        <position position="348"/>
    </location>
</feature>
<keyword evidence="6" id="KW-0862">Zinc</keyword>
<dbReference type="InterPro" id="IPR024610">
    <property type="entry name" value="ING_N_histone-binding"/>
</dbReference>
<evidence type="ECO:0000256" key="3">
    <source>
        <dbReference type="ARBA" id="ARBA00022723"/>
    </source>
</evidence>
<evidence type="ECO:0000256" key="11">
    <source>
        <dbReference type="ARBA" id="ARBA00037044"/>
    </source>
</evidence>
<dbReference type="GO" id="GO:0006281">
    <property type="term" value="P:DNA repair"/>
    <property type="evidence" value="ECO:0007669"/>
    <property type="project" value="UniProtKB-KW"/>
</dbReference>
<keyword evidence="9" id="KW-0539">Nucleus</keyword>
<evidence type="ECO:0000313" key="19">
    <source>
        <dbReference type="Proteomes" id="UP000094385"/>
    </source>
</evidence>
<gene>
    <name evidence="18" type="ORF">LIPSTDRAFT_3330</name>
</gene>
<keyword evidence="7" id="KW-0156">Chromatin regulator</keyword>
<accession>A0A1E3Q5J6</accession>
<name>A0A1E3Q5J6_LIPST</name>
<sequence>MSMDAAYVLEQFQQELANVPEEVAHYLEEIKTKDIKLYNLKKRIQHNDNAIQKHIRAHGSLAENPKESQYNTKVITDFETAMKLQEEKCELASKLNDLVARHLKRLDIEIKKLQNDGILAPSTEPIILTSMRALSTVPNTHNAAQAAAGAAQATAVVQAVAAVGHHHHHQKRLSPIPQGSGVVRGATPADIAAANAASMAANMQRPTKKQKIGSGVSSLRGTPGVGNAASSLSASMLTGQTTGGVGVGLIAGAATPGAMDYTGGIGDRSAAAAIVNQISRSGLVPRSAASAITAASLKGSLSTSNNRSSQKSSAQQSAEDEEEDEENNDSALYCFCQQVSYGDMVACDNPDCQYEWFHYGCVGLKAPPSGVWYCSTTCQEKAQSNKRGGRK</sequence>
<dbReference type="STRING" id="675824.A0A1E3Q5J6"/>
<keyword evidence="3" id="KW-0479">Metal-binding</keyword>
<dbReference type="GO" id="GO:0051321">
    <property type="term" value="P:meiotic cell cycle"/>
    <property type="evidence" value="ECO:0007669"/>
    <property type="project" value="UniProtKB-KW"/>
</dbReference>
<evidence type="ECO:0000259" key="16">
    <source>
        <dbReference type="SMART" id="SM00249"/>
    </source>
</evidence>
<evidence type="ECO:0000256" key="15">
    <source>
        <dbReference type="SAM" id="MobiDB-lite"/>
    </source>
</evidence>
<dbReference type="InterPro" id="IPR013083">
    <property type="entry name" value="Znf_RING/FYVE/PHD"/>
</dbReference>
<keyword evidence="4" id="KW-0227">DNA damage</keyword>
<comment type="function">
    <text evidence="11">Component of the NuA4 histone acetyltransferase complex which is involved in transcriptional activation of selected genes principally by acetylation of nucleosomal histone H4 and H2A. The NuA4 complex is also involved in DNA repair. Involved in cell cycle progression and meiosis.</text>
</comment>
<dbReference type="InterPro" id="IPR011011">
    <property type="entry name" value="Znf_FYVE_PHD"/>
</dbReference>
<dbReference type="GO" id="GO:0005634">
    <property type="term" value="C:nucleus"/>
    <property type="evidence" value="ECO:0007669"/>
    <property type="project" value="UniProtKB-SubCell"/>
</dbReference>
<dbReference type="CDD" id="cd16858">
    <property type="entry name" value="ING_ING3_Yng2p"/>
    <property type="match status" value="1"/>
</dbReference>
<dbReference type="SUPFAM" id="SSF57903">
    <property type="entry name" value="FYVE/PHD zinc finger"/>
    <property type="match status" value="1"/>
</dbReference>
<dbReference type="InterPro" id="IPR028651">
    <property type="entry name" value="ING_fam"/>
</dbReference>
<dbReference type="InterPro" id="IPR001965">
    <property type="entry name" value="Znf_PHD"/>
</dbReference>
<feature type="compositionally biased region" description="Low complexity" evidence="15">
    <location>
        <begin position="300"/>
        <end position="317"/>
    </location>
</feature>
<dbReference type="CDD" id="cd15505">
    <property type="entry name" value="PHD_ING"/>
    <property type="match status" value="1"/>
</dbReference>
<evidence type="ECO:0000256" key="5">
    <source>
        <dbReference type="ARBA" id="ARBA00022771"/>
    </source>
</evidence>
<dbReference type="GO" id="GO:0008270">
    <property type="term" value="F:zinc ion binding"/>
    <property type="evidence" value="ECO:0007669"/>
    <property type="project" value="UniProtKB-KW"/>
</dbReference>
<dbReference type="SMART" id="SM00249">
    <property type="entry name" value="PHD"/>
    <property type="match status" value="1"/>
</dbReference>
<evidence type="ECO:0000256" key="6">
    <source>
        <dbReference type="ARBA" id="ARBA00022833"/>
    </source>
</evidence>
<evidence type="ECO:0000256" key="4">
    <source>
        <dbReference type="ARBA" id="ARBA00022763"/>
    </source>
</evidence>
<comment type="similarity">
    <text evidence="2">Belongs to the ING family.</text>
</comment>
<organism evidence="18 19">
    <name type="scientific">Lipomyces starkeyi NRRL Y-11557</name>
    <dbReference type="NCBI Taxonomy" id="675824"/>
    <lineage>
        <taxon>Eukaryota</taxon>
        <taxon>Fungi</taxon>
        <taxon>Dikarya</taxon>
        <taxon>Ascomycota</taxon>
        <taxon>Saccharomycotina</taxon>
        <taxon>Lipomycetes</taxon>
        <taxon>Lipomycetales</taxon>
        <taxon>Lipomycetaceae</taxon>
        <taxon>Lipomyces</taxon>
    </lineage>
</organism>
<evidence type="ECO:0000256" key="8">
    <source>
        <dbReference type="ARBA" id="ARBA00023204"/>
    </source>
</evidence>
<evidence type="ECO:0000256" key="1">
    <source>
        <dbReference type="ARBA" id="ARBA00004123"/>
    </source>
</evidence>
<dbReference type="OrthoDB" id="5411773at2759"/>
<dbReference type="AlphaFoldDB" id="A0A1E3Q5J6"/>
<feature type="site" description="Histone H3K4me3 binding" evidence="14">
    <location>
        <position position="356"/>
    </location>
</feature>
<dbReference type="GO" id="GO:0006355">
    <property type="term" value="P:regulation of DNA-templated transcription"/>
    <property type="evidence" value="ECO:0007669"/>
    <property type="project" value="TreeGrafter"/>
</dbReference>
<keyword evidence="8" id="KW-0234">DNA repair</keyword>
<evidence type="ECO:0000256" key="9">
    <source>
        <dbReference type="ARBA" id="ARBA00023242"/>
    </source>
</evidence>
<keyword evidence="19" id="KW-1185">Reference proteome</keyword>
<evidence type="ECO:0000256" key="14">
    <source>
        <dbReference type="PIRSR" id="PIRSR628651-50"/>
    </source>
</evidence>
<evidence type="ECO:0000259" key="17">
    <source>
        <dbReference type="SMART" id="SM01408"/>
    </source>
</evidence>
<evidence type="ECO:0000256" key="2">
    <source>
        <dbReference type="ARBA" id="ARBA00010210"/>
    </source>
</evidence>
<dbReference type="GO" id="GO:0006325">
    <property type="term" value="P:chromatin organization"/>
    <property type="evidence" value="ECO:0007669"/>
    <property type="project" value="UniProtKB-KW"/>
</dbReference>
<protein>
    <recommendedName>
        <fullName evidence="12">Chromatin modification-related protein YNG2</fullName>
    </recommendedName>
    <alternativeName>
        <fullName evidence="13">ING1 homolog 2</fullName>
    </alternativeName>
</protein>
<evidence type="ECO:0000313" key="18">
    <source>
        <dbReference type="EMBL" id="ODQ72975.1"/>
    </source>
</evidence>
<dbReference type="PANTHER" id="PTHR10333:SF100">
    <property type="entry name" value="CHROMATIN MODIFICATION-RELATED PROTEIN YNG2"/>
    <property type="match status" value="1"/>
</dbReference>
<reference evidence="18 19" key="1">
    <citation type="journal article" date="2016" name="Proc. Natl. Acad. Sci. U.S.A.">
        <title>Comparative genomics of biotechnologically important yeasts.</title>
        <authorList>
            <person name="Riley R."/>
            <person name="Haridas S."/>
            <person name="Wolfe K.H."/>
            <person name="Lopes M.R."/>
            <person name="Hittinger C.T."/>
            <person name="Goeker M."/>
            <person name="Salamov A.A."/>
            <person name="Wisecaver J.H."/>
            <person name="Long T.M."/>
            <person name="Calvey C.H."/>
            <person name="Aerts A.L."/>
            <person name="Barry K.W."/>
            <person name="Choi C."/>
            <person name="Clum A."/>
            <person name="Coughlan A.Y."/>
            <person name="Deshpande S."/>
            <person name="Douglass A.P."/>
            <person name="Hanson S.J."/>
            <person name="Klenk H.-P."/>
            <person name="LaButti K.M."/>
            <person name="Lapidus A."/>
            <person name="Lindquist E.A."/>
            <person name="Lipzen A.M."/>
            <person name="Meier-Kolthoff J.P."/>
            <person name="Ohm R.A."/>
            <person name="Otillar R.P."/>
            <person name="Pangilinan J.L."/>
            <person name="Peng Y."/>
            <person name="Rokas A."/>
            <person name="Rosa C.A."/>
            <person name="Scheuner C."/>
            <person name="Sibirny A.A."/>
            <person name="Slot J.C."/>
            <person name="Stielow J.B."/>
            <person name="Sun H."/>
            <person name="Kurtzman C.P."/>
            <person name="Blackwell M."/>
            <person name="Grigoriev I.V."/>
            <person name="Jeffries T.W."/>
        </authorList>
    </citation>
    <scope>NUCLEOTIDE SEQUENCE [LARGE SCALE GENOMIC DNA]</scope>
    <source>
        <strain evidence="18 19">NRRL Y-11557</strain>
    </source>
</reference>
<dbReference type="EMBL" id="KV454294">
    <property type="protein sequence ID" value="ODQ72975.1"/>
    <property type="molecule type" value="Genomic_DNA"/>
</dbReference>
<evidence type="ECO:0000256" key="12">
    <source>
        <dbReference type="ARBA" id="ARBA00040138"/>
    </source>
</evidence>
<dbReference type="PANTHER" id="PTHR10333">
    <property type="entry name" value="INHIBITOR OF GROWTH PROTEIN"/>
    <property type="match status" value="1"/>
</dbReference>
<dbReference type="Proteomes" id="UP000094385">
    <property type="component" value="Unassembled WGS sequence"/>
</dbReference>
<evidence type="ECO:0000256" key="13">
    <source>
        <dbReference type="ARBA" id="ARBA00042676"/>
    </source>
</evidence>
<dbReference type="SMART" id="SM01408">
    <property type="entry name" value="ING"/>
    <property type="match status" value="1"/>
</dbReference>
<proteinExistence type="inferred from homology"/>
<dbReference type="FunFam" id="3.30.40.10:FF:000569">
    <property type="entry name" value="Chromatin modification-related protein"/>
    <property type="match status" value="1"/>
</dbReference>
<feature type="domain" description="Inhibitor of growth protein N-terminal histone-binding" evidence="17">
    <location>
        <begin position="8"/>
        <end position="113"/>
    </location>
</feature>
<evidence type="ECO:0000256" key="7">
    <source>
        <dbReference type="ARBA" id="ARBA00022853"/>
    </source>
</evidence>
<dbReference type="Pfam" id="PF12998">
    <property type="entry name" value="ING"/>
    <property type="match status" value="1"/>
</dbReference>
<evidence type="ECO:0000256" key="10">
    <source>
        <dbReference type="ARBA" id="ARBA00023254"/>
    </source>
</evidence>
<feature type="site" description="Histone H3K4me3 binding" evidence="14">
    <location>
        <position position="344"/>
    </location>
</feature>
<feature type="domain" description="Zinc finger PHD-type" evidence="16">
    <location>
        <begin position="333"/>
        <end position="379"/>
    </location>
</feature>